<sequence length="2406" mass="267575">MGAKHQGRHDSALIQAAQDGDARITAAFGGQGPSNLNCFNDLLELNKTYGSTLRPLIHTADATLSELASLPHSSGFHEDEGFEILEWLEDPAEAPSRDYLALSPMSFPINTLISLCNYCITLRALKLDPSQFRSLLKSVVGHSQGIFAAAAVAKADSWESFLEAADLALQISFWVGLESHTAAPHAQISAAAVQDCIDHGEGQPSSMLGITGLNRAQVEMLVEHVNKSLVDENRHVYLALVNSRDKYTIAGPPQSLRAVCVQLREIRAANGVDQSRTLFNKRKQDVDAQFLPISAPYHSQYLKRVGNHVLDALEVDLLGSELGTPLLHTKSGRNLQDWKSESIVKILVSAVTTDMVEWPNICQQLDSSHILGFGPGNIGYLIHETTEGTGVRVIQMNDRSPGSRGIGARAELFSDEMPPQALDWREAFGPKLVLDHRGDVQIQTKMTQLLNAPPVMVAGMTPTTVPWDFVSCVMQAGYHVELAGGGYSSEPYFERALRKLAASIPIYRGITCNLLYASPQTIAWQVDVLRRLVKEGISVEGVAIGAGIPSPDVVKGYIESIGLKHISFKPGSSAAIDEVIETAQAHPHFPIGLQWTGGRAGGHHSFEDFHLPILKAYPRIRRCANIVLIAGSGFGGGSDTWPYISGDWSKSFGYAPMPFDGVLLGSRMMVAKEAHTSPQAKQLIIQTEGVDDNDWHSSFDAPTGGVITITSEHGQPIHMLATRGVMLWKEFDKRIFSIKDTNKRLSYLRTHREEIITRLNKDYQKPWFGVDGNGQNVDLDSMSYREVLGRMCQLMSRGDKGWIDPSWLTMVHDFVEIAGERFGCHVDTHATKSSEIRKAFEGALGNDIDDTLYPEDVALVMELFRRRGRKPVPFVPALDENFETWCKKDSLWQSEDVDSLVGKDVQRACIIQGPVAVRQSIIHDEPVRDILDNICNYHIESLSQAGVTPGSISKQDNGIPRSVKKSVPGVQISIDKSTVRCEVLKTDRLPPEMDALIEHIVGSAADSWARHCLKDDWIFRDQARLRNPIRTAFLRQIQPGEVIEVRLGRDGQAQAIALKAALFGKSSLQTVLRIASTDGKSIKVALTPPSFLSDKPLGLQFAYQLSRKSRGSKLVEVTPDRLDTIKGFYAQLWTAGTHDVKQSGLSSEFWGEPTTLIAQDVQNYTAVVGRSTSPELQAWNPTGSVPLDYCIVLAWTALTKPLTIPALQCDLLNLLHRSVNFKYATNATPLRLGDVTQTVSRITSLTIQPTGKLVEVSAELCRDEKTVVTITTEFFIVGQFEDYGTQFKSFDEPMLEVHVHSATRQALLQSRKWLILDDPSMDLAGLTLSFNLNTYTMFNNEGKVGALQVAGTVSKVESSGFDTRIGNIYFEEDSCIGNPVIDFLHRHGYLRETRQALENPGWTDGSTVVVKAPIKSNQYAVASKDTNPLHVCDVFARYAGLPGTVVHGMHTSAIVRRTVEWAVNDSDRSRFKKWQVSFEGMVWPNDRIKVQLQHIAMEDGRMVMKVQAHNDETGDKVIEAEAEVEQPRTGYVFCGQGSQEKGMGMLLYHARPEAKALWDRGDKYLRENYGFSLLSLVRENPTTLTINFGGRRGKRIRDNYLAMTKKTSLEKDAKDVCIVQGLTPTSTSYTFSEAKGLLFSTQFSQPALALMEMVEHEHLVAKGVVQPSALFAGHSLGEYAALGACTTFMSFESLLTLIFYRGLKMQNALERDANGRTDYSMMATDPSRVGKGFDERAFQCLVELVNEETGLLMEIVNHNVRSQQYVCAGHFRALWILGKVCDDLAKHPKIHLLSMQDLKDMVTAHVPAATKLTNDVVLMRGKATIPLNGIDIPFHSTMLRGEIEHFRRYLLTKVNVPDIKPKELVLAKQNSSSFPFSLASTMATISAQVLGSLEGYLSFFMPRGNGSSLFRLIFGYSLAAFVIGISSVLLWTLATIFYRLYLHPLRRYPGPKLWAVSRLPYIRSTVKGTIVHDFHKLHQQYGSVVRIAPDELSYSTPDATKVIYQSNPELHKDPMHLPPFHNGTPGILAAEEQHHRRYRRLLAYGFSDRGMRAQQPLIQRHINLLVKRLGQKSAKGSLDIVEWYNWCTFDIIGDLAFGESFGCLEESKTHEWIASIAGNVKAIPIINAIRRFNLDWVIPMIAPKKLLKMRQRNAQFTEGKVDQRLNYGVDRGDLWDGVMDPKGTKGGMSRQEMISNASAIVLAGSETSSTLLSGCTWLLLKNPDVLAKLKEHVRSSFTDQSEIDLISVGKLDYMAAVLDEALRLYPPVPMQSNRIVNSGGVDIAGQQVPARTTVVVQQYAACRSSENFRRPDEFLPQRWLGDPEFANDRRSTSQPFSVGPRNCIGRQLAHAEMRLILAQILWHFDLELDAPKMGARDWLREQGVWILWDKSPLWVRLIPRLLEKSG</sequence>
<dbReference type="SUPFAM" id="SSF51395">
    <property type="entry name" value="FMN-linked oxidoreductases"/>
    <property type="match status" value="1"/>
</dbReference>
<protein>
    <recommendedName>
        <fullName evidence="31">S-acyl fatty acid synthase thioesterase</fullName>
        <ecNumber evidence="9">1.3.1.9</ecNumber>
        <ecNumber evidence="11">2.3.1.38</ecNumber>
        <ecNumber evidence="12">2.3.1.39</ecNumber>
        <ecNumber evidence="8">2.3.1.86</ecNumber>
        <ecNumber evidence="7">3.1.2.14</ecNumber>
        <ecNumber evidence="10">4.2.1.59</ecNumber>
    </recommendedName>
</protein>
<evidence type="ECO:0000256" key="1">
    <source>
        <dbReference type="ARBA" id="ARBA00001055"/>
    </source>
</evidence>
<dbReference type="GO" id="GO:0004318">
    <property type="term" value="F:enoyl-[acyl-carrier-protein] reductase (NADH) activity"/>
    <property type="evidence" value="ECO:0007669"/>
    <property type="project" value="UniProtKB-EC"/>
</dbReference>
<evidence type="ECO:0000256" key="9">
    <source>
        <dbReference type="ARBA" id="ARBA00012996"/>
    </source>
</evidence>
<dbReference type="InterPro" id="IPR017972">
    <property type="entry name" value="Cyt_P450_CS"/>
</dbReference>
<comment type="cofactor">
    <cofactor evidence="2">
        <name>heme</name>
        <dbReference type="ChEBI" id="CHEBI:30413"/>
    </cofactor>
</comment>
<evidence type="ECO:0000256" key="28">
    <source>
        <dbReference type="ARBA" id="ARBA00048536"/>
    </source>
</evidence>
<comment type="similarity">
    <text evidence="5">Belongs to the fungal fatty acid synthetase subunit beta family.</text>
</comment>
<reference evidence="34" key="2">
    <citation type="journal article" date="2022" name="Microb. Genom.">
        <title>A chromosome-scale genome assembly of the tomato pathogen Cladosporium fulvum reveals a compartmentalized genome architecture and the presence of a dispensable chromosome.</title>
        <authorList>
            <person name="Zaccaron A.Z."/>
            <person name="Chen L.H."/>
            <person name="Samaras A."/>
            <person name="Stergiopoulos I."/>
        </authorList>
    </citation>
    <scope>NUCLEOTIDE SEQUENCE</scope>
    <source>
        <strain evidence="34">Race5_Kim</strain>
    </source>
</reference>
<dbReference type="EC" id="3.1.2.14" evidence="7"/>
<evidence type="ECO:0000256" key="13">
    <source>
        <dbReference type="ARBA" id="ARBA00022617"/>
    </source>
</evidence>
<dbReference type="Pfam" id="PF17951">
    <property type="entry name" value="FAS_meander"/>
    <property type="match status" value="1"/>
</dbReference>
<dbReference type="GO" id="GO:0020037">
    <property type="term" value="F:heme binding"/>
    <property type="evidence" value="ECO:0007669"/>
    <property type="project" value="InterPro"/>
</dbReference>
<comment type="catalytic activity">
    <reaction evidence="28">
        <text>(9Z)-octadecenoyl-[ACP] + H2O = (9Z)-octadecenoate + holo-[ACP] + H(+)</text>
        <dbReference type="Rhea" id="RHEA:15057"/>
        <dbReference type="Rhea" id="RHEA-COMP:9685"/>
        <dbReference type="Rhea" id="RHEA-COMP:9924"/>
        <dbReference type="ChEBI" id="CHEBI:15377"/>
        <dbReference type="ChEBI" id="CHEBI:15378"/>
        <dbReference type="ChEBI" id="CHEBI:30823"/>
        <dbReference type="ChEBI" id="CHEBI:64479"/>
        <dbReference type="ChEBI" id="CHEBI:78783"/>
        <dbReference type="EC" id="3.1.2.14"/>
    </reaction>
</comment>
<keyword evidence="21" id="KW-0408">Iron</keyword>
<dbReference type="FunFam" id="3.40.366.10:FF:000006">
    <property type="entry name" value="Fatty acid synthase beta subunit dehydratase"/>
    <property type="match status" value="1"/>
</dbReference>
<evidence type="ECO:0000256" key="23">
    <source>
        <dbReference type="ARBA" id="ARBA00023033"/>
    </source>
</evidence>
<feature type="transmembrane region" description="Helical" evidence="32">
    <location>
        <begin position="1874"/>
        <end position="1893"/>
    </location>
</feature>
<dbReference type="Gene3D" id="3.30.70.2430">
    <property type="match status" value="1"/>
</dbReference>
<evidence type="ECO:0000256" key="4">
    <source>
        <dbReference type="ARBA" id="ARBA00004685"/>
    </source>
</evidence>
<comment type="pathway">
    <text evidence="4">Mycotoxin biosynthesis.</text>
</comment>
<dbReference type="Gene3D" id="6.20.240.10">
    <property type="match status" value="1"/>
</dbReference>
<keyword evidence="23" id="KW-0503">Monooxygenase</keyword>
<dbReference type="SUPFAM" id="SSF52151">
    <property type="entry name" value="FabD/lysophospholipase-like"/>
    <property type="match status" value="2"/>
</dbReference>
<dbReference type="Gene3D" id="6.10.60.10">
    <property type="match status" value="1"/>
</dbReference>
<dbReference type="FunFam" id="1.10.630.10:FF:000047">
    <property type="entry name" value="Cytochrome P450 monooxygenase"/>
    <property type="match status" value="1"/>
</dbReference>
<comment type="catalytic activity">
    <reaction evidence="30">
        <text>holo-[ACP] + acetyl-CoA = acetyl-[ACP] + CoA</text>
        <dbReference type="Rhea" id="RHEA:41788"/>
        <dbReference type="Rhea" id="RHEA-COMP:9621"/>
        <dbReference type="Rhea" id="RHEA-COMP:9685"/>
        <dbReference type="ChEBI" id="CHEBI:57287"/>
        <dbReference type="ChEBI" id="CHEBI:57288"/>
        <dbReference type="ChEBI" id="CHEBI:64479"/>
        <dbReference type="ChEBI" id="CHEBI:78446"/>
        <dbReference type="EC" id="2.3.1.38"/>
    </reaction>
</comment>
<evidence type="ECO:0000256" key="11">
    <source>
        <dbReference type="ARBA" id="ARBA00013256"/>
    </source>
</evidence>
<evidence type="ECO:0000256" key="21">
    <source>
        <dbReference type="ARBA" id="ARBA00023004"/>
    </source>
</evidence>
<evidence type="ECO:0000256" key="29">
    <source>
        <dbReference type="ARBA" id="ARBA00048572"/>
    </source>
</evidence>
<evidence type="ECO:0000256" key="15">
    <source>
        <dbReference type="ARBA" id="ARBA00022692"/>
    </source>
</evidence>
<comment type="subcellular location">
    <subcellularLocation>
        <location evidence="3">Membrane</location>
        <topology evidence="3">Single-pass membrane protein</topology>
    </subcellularLocation>
</comment>
<dbReference type="EC" id="2.3.1.86" evidence="8"/>
<keyword evidence="24 32" id="KW-0472">Membrane</keyword>
<dbReference type="PANTHER" id="PTHR10982:SF21">
    <property type="entry name" value="FATTY ACID SYNTHASE SUBUNIT BETA"/>
    <property type="match status" value="1"/>
</dbReference>
<dbReference type="Proteomes" id="UP000756132">
    <property type="component" value="Chromosome 13"/>
</dbReference>
<dbReference type="Gene3D" id="3.20.20.70">
    <property type="entry name" value="Aldolase class I"/>
    <property type="match status" value="1"/>
</dbReference>
<dbReference type="Gene3D" id="1.20.930.70">
    <property type="match status" value="1"/>
</dbReference>
<keyword evidence="15 32" id="KW-0812">Transmembrane</keyword>
<evidence type="ECO:0000256" key="26">
    <source>
        <dbReference type="ARBA" id="ARBA00048237"/>
    </source>
</evidence>
<dbReference type="GO" id="GO:0004314">
    <property type="term" value="F:[acyl-carrier-protein] S-malonyltransferase activity"/>
    <property type="evidence" value="ECO:0007669"/>
    <property type="project" value="UniProtKB-EC"/>
</dbReference>
<dbReference type="GO" id="GO:0006633">
    <property type="term" value="P:fatty acid biosynthetic process"/>
    <property type="evidence" value="ECO:0007669"/>
    <property type="project" value="InterPro"/>
</dbReference>
<dbReference type="InterPro" id="IPR050830">
    <property type="entry name" value="Fungal_FAS"/>
</dbReference>
<keyword evidence="14" id="KW-0808">Transferase</keyword>
<evidence type="ECO:0000256" key="22">
    <source>
        <dbReference type="ARBA" id="ARBA00023027"/>
    </source>
</evidence>
<evidence type="ECO:0000256" key="10">
    <source>
        <dbReference type="ARBA" id="ARBA00013167"/>
    </source>
</evidence>
<keyword evidence="16" id="KW-0479">Metal-binding</keyword>
<comment type="catalytic activity">
    <reaction evidence="27">
        <text>holo-[ACP] + malonyl-CoA = malonyl-[ACP] + CoA</text>
        <dbReference type="Rhea" id="RHEA:41792"/>
        <dbReference type="Rhea" id="RHEA-COMP:9623"/>
        <dbReference type="Rhea" id="RHEA-COMP:9685"/>
        <dbReference type="ChEBI" id="CHEBI:57287"/>
        <dbReference type="ChEBI" id="CHEBI:57384"/>
        <dbReference type="ChEBI" id="CHEBI:64479"/>
        <dbReference type="ChEBI" id="CHEBI:78449"/>
        <dbReference type="EC" id="2.3.1.39"/>
    </reaction>
</comment>
<dbReference type="InterPro" id="IPR036396">
    <property type="entry name" value="Cyt_P450_sf"/>
</dbReference>
<dbReference type="GO" id="GO:0004321">
    <property type="term" value="F:fatty-acyl-CoA synthase activity"/>
    <property type="evidence" value="ECO:0007669"/>
    <property type="project" value="UniProtKB-EC"/>
</dbReference>
<dbReference type="Gene3D" id="3.30.1120.100">
    <property type="match status" value="1"/>
</dbReference>
<feature type="transmembrane region" description="Helical" evidence="32">
    <location>
        <begin position="1913"/>
        <end position="1938"/>
    </location>
</feature>
<dbReference type="SMART" id="SM00827">
    <property type="entry name" value="PKS_AT"/>
    <property type="match status" value="1"/>
</dbReference>
<dbReference type="EC" id="2.3.1.38" evidence="11"/>
<dbReference type="GO" id="GO:0004312">
    <property type="term" value="F:fatty acid synthase activity"/>
    <property type="evidence" value="ECO:0007669"/>
    <property type="project" value="InterPro"/>
</dbReference>
<dbReference type="Pfam" id="PF22235">
    <property type="entry name" value="FAS1_thioest_ins"/>
    <property type="match status" value="1"/>
</dbReference>
<evidence type="ECO:0000256" key="17">
    <source>
        <dbReference type="ARBA" id="ARBA00022801"/>
    </source>
</evidence>
<dbReference type="PROSITE" id="PS00086">
    <property type="entry name" value="CYTOCHROME_P450"/>
    <property type="match status" value="1"/>
</dbReference>
<dbReference type="InterPro" id="IPR013785">
    <property type="entry name" value="Aldolase_TIM"/>
</dbReference>
<evidence type="ECO:0000256" key="7">
    <source>
        <dbReference type="ARBA" id="ARBA00012480"/>
    </source>
</evidence>
<dbReference type="Gene3D" id="3.10.129.10">
    <property type="entry name" value="Hotdog Thioesterase"/>
    <property type="match status" value="1"/>
</dbReference>
<evidence type="ECO:0000256" key="16">
    <source>
        <dbReference type="ARBA" id="ARBA00022723"/>
    </source>
</evidence>
<dbReference type="RefSeq" id="XP_047769381.1">
    <property type="nucleotide sequence ID" value="XM_047913424.1"/>
</dbReference>
<dbReference type="GO" id="GO:0019171">
    <property type="term" value="F:(3R)-hydroxyacyl-[acyl-carrier-protein] dehydratase activity"/>
    <property type="evidence" value="ECO:0007669"/>
    <property type="project" value="UniProtKB-EC"/>
</dbReference>
<dbReference type="CDD" id="cd03447">
    <property type="entry name" value="FAS_MaoC"/>
    <property type="match status" value="1"/>
</dbReference>
<keyword evidence="19 32" id="KW-1133">Transmembrane helix</keyword>
<dbReference type="EC" id="4.2.1.59" evidence="10"/>
<dbReference type="GO" id="GO:0016705">
    <property type="term" value="F:oxidoreductase activity, acting on paired donors, with incorporation or reduction of molecular oxygen"/>
    <property type="evidence" value="ECO:0007669"/>
    <property type="project" value="InterPro"/>
</dbReference>
<dbReference type="Pfam" id="PF00067">
    <property type="entry name" value="p450"/>
    <property type="match status" value="1"/>
</dbReference>
<evidence type="ECO:0000256" key="8">
    <source>
        <dbReference type="ARBA" id="ARBA00012878"/>
    </source>
</evidence>
<keyword evidence="13" id="KW-0349">Heme</keyword>
<dbReference type="InterPro" id="IPR014043">
    <property type="entry name" value="Acyl_transferase_dom"/>
</dbReference>
<evidence type="ECO:0000256" key="24">
    <source>
        <dbReference type="ARBA" id="ARBA00023136"/>
    </source>
</evidence>
<dbReference type="InterPro" id="IPR040883">
    <property type="entry name" value="FAS_meander"/>
</dbReference>
<evidence type="ECO:0000256" key="19">
    <source>
        <dbReference type="ARBA" id="ARBA00022989"/>
    </source>
</evidence>
<dbReference type="SUPFAM" id="SSF54637">
    <property type="entry name" value="Thioesterase/thiol ester dehydrase-isomerase"/>
    <property type="match status" value="2"/>
</dbReference>
<proteinExistence type="inferred from homology"/>
<evidence type="ECO:0000313" key="35">
    <source>
        <dbReference type="Proteomes" id="UP000756132"/>
    </source>
</evidence>
<dbReference type="InterPro" id="IPR016035">
    <property type="entry name" value="Acyl_Trfase/lysoPLipase"/>
</dbReference>
<comment type="catalytic activity">
    <reaction evidence="26">
        <text>acetyl-CoA + n malonyl-CoA + 2n NADPH + 4n H(+) = a long-chain-acyl-CoA + n CoA + n CO2 + 2n NADP(+).</text>
        <dbReference type="EC" id="2.3.1.86"/>
    </reaction>
</comment>
<dbReference type="EMBL" id="CP090175">
    <property type="protein sequence ID" value="UJO25015.1"/>
    <property type="molecule type" value="Genomic_DNA"/>
</dbReference>
<evidence type="ECO:0000256" key="31">
    <source>
        <dbReference type="ARBA" id="ARBA00078671"/>
    </source>
</evidence>
<keyword evidence="35" id="KW-1185">Reference proteome</keyword>
<dbReference type="GO" id="GO:0016020">
    <property type="term" value="C:membrane"/>
    <property type="evidence" value="ECO:0007669"/>
    <property type="project" value="UniProtKB-SubCell"/>
</dbReference>
<evidence type="ECO:0000256" key="32">
    <source>
        <dbReference type="SAM" id="Phobius"/>
    </source>
</evidence>
<dbReference type="InterPro" id="IPR001227">
    <property type="entry name" value="Ac_transferase_dom_sf"/>
</dbReference>
<evidence type="ECO:0000256" key="18">
    <source>
        <dbReference type="ARBA" id="ARBA00022857"/>
    </source>
</evidence>
<dbReference type="GO" id="GO:0009403">
    <property type="term" value="P:toxin biosynthetic process"/>
    <property type="evidence" value="ECO:0007669"/>
    <property type="project" value="UniProtKB-ARBA"/>
</dbReference>
<dbReference type="EC" id="1.3.1.9" evidence="9"/>
<keyword evidence="22" id="KW-0520">NAD</keyword>
<evidence type="ECO:0000256" key="20">
    <source>
        <dbReference type="ARBA" id="ARBA00023002"/>
    </source>
</evidence>
<dbReference type="FunFam" id="3.20.20.70:FF:000078">
    <property type="entry name" value="Fatty acid synthase beta subunit dehydratase"/>
    <property type="match status" value="1"/>
</dbReference>
<evidence type="ECO:0000256" key="3">
    <source>
        <dbReference type="ARBA" id="ARBA00004167"/>
    </source>
</evidence>
<dbReference type="InterPro" id="IPR001128">
    <property type="entry name" value="Cyt_P450"/>
</dbReference>
<dbReference type="InterPro" id="IPR013565">
    <property type="entry name" value="Fas1/AflB-like_central"/>
</dbReference>
<keyword evidence="25" id="KW-0325">Glycoprotein</keyword>
<evidence type="ECO:0000256" key="27">
    <source>
        <dbReference type="ARBA" id="ARBA00048462"/>
    </source>
</evidence>
<dbReference type="SUPFAM" id="SSF48264">
    <property type="entry name" value="Cytochrome P450"/>
    <property type="match status" value="1"/>
</dbReference>
<dbReference type="Gene3D" id="3.40.366.10">
    <property type="entry name" value="Malonyl-Coenzyme A Acyl Carrier Protein, domain 2"/>
    <property type="match status" value="3"/>
</dbReference>
<evidence type="ECO:0000256" key="25">
    <source>
        <dbReference type="ARBA" id="ARBA00023180"/>
    </source>
</evidence>
<comment type="similarity">
    <text evidence="6">Belongs to the cytochrome P450 family.</text>
</comment>
<evidence type="ECO:0000313" key="34">
    <source>
        <dbReference type="EMBL" id="UJO25015.1"/>
    </source>
</evidence>
<dbReference type="OrthoDB" id="4251012at2759"/>
<evidence type="ECO:0000256" key="6">
    <source>
        <dbReference type="ARBA" id="ARBA00010617"/>
    </source>
</evidence>
<comment type="catalytic activity">
    <reaction evidence="1">
        <text>a (3R)-hydroxyacyl-[ACP] = a (2E)-enoyl-[ACP] + H2O</text>
        <dbReference type="Rhea" id="RHEA:13097"/>
        <dbReference type="Rhea" id="RHEA-COMP:9925"/>
        <dbReference type="Rhea" id="RHEA-COMP:9945"/>
        <dbReference type="ChEBI" id="CHEBI:15377"/>
        <dbReference type="ChEBI" id="CHEBI:78784"/>
        <dbReference type="ChEBI" id="CHEBI:78827"/>
        <dbReference type="EC" id="4.2.1.59"/>
    </reaction>
</comment>
<evidence type="ECO:0000256" key="12">
    <source>
        <dbReference type="ARBA" id="ARBA00013258"/>
    </source>
</evidence>
<evidence type="ECO:0000256" key="2">
    <source>
        <dbReference type="ARBA" id="ARBA00001971"/>
    </source>
</evidence>
<organism evidence="34 35">
    <name type="scientific">Passalora fulva</name>
    <name type="common">Tomato leaf mold</name>
    <name type="synonym">Cladosporium fulvum</name>
    <dbReference type="NCBI Taxonomy" id="5499"/>
    <lineage>
        <taxon>Eukaryota</taxon>
        <taxon>Fungi</taxon>
        <taxon>Dikarya</taxon>
        <taxon>Ascomycota</taxon>
        <taxon>Pezizomycotina</taxon>
        <taxon>Dothideomycetes</taxon>
        <taxon>Dothideomycetidae</taxon>
        <taxon>Mycosphaerellales</taxon>
        <taxon>Mycosphaerellaceae</taxon>
        <taxon>Fulvia</taxon>
    </lineage>
</organism>
<dbReference type="Pfam" id="PF16073">
    <property type="entry name" value="SAT"/>
    <property type="match status" value="1"/>
</dbReference>
<accession>A0A9Q8UWI1</accession>
<evidence type="ECO:0000259" key="33">
    <source>
        <dbReference type="SMART" id="SM00827"/>
    </source>
</evidence>
<keyword evidence="17" id="KW-0378">Hydrolase</keyword>
<dbReference type="CDD" id="cd11058">
    <property type="entry name" value="CYP60B-like"/>
    <property type="match status" value="1"/>
</dbReference>
<dbReference type="Pfam" id="PF00698">
    <property type="entry name" value="Acyl_transf_1"/>
    <property type="match status" value="1"/>
</dbReference>
<reference evidence="34" key="1">
    <citation type="submission" date="2021-12" db="EMBL/GenBank/DDBJ databases">
        <authorList>
            <person name="Zaccaron A."/>
            <person name="Stergiopoulos I."/>
        </authorList>
    </citation>
    <scope>NUCLEOTIDE SEQUENCE</scope>
    <source>
        <strain evidence="34">Race5_Kim</strain>
    </source>
</reference>
<dbReference type="InterPro" id="IPR032088">
    <property type="entry name" value="SAT"/>
</dbReference>
<dbReference type="Gene3D" id="2.40.128.700">
    <property type="match status" value="1"/>
</dbReference>
<keyword evidence="18" id="KW-0521">NADP</keyword>
<name>A0A9Q8UWI1_PASFU</name>
<dbReference type="KEGG" id="ffu:CLAFUR5_14276"/>
<dbReference type="GO" id="GO:0005506">
    <property type="term" value="F:iron ion binding"/>
    <property type="evidence" value="ECO:0007669"/>
    <property type="project" value="InterPro"/>
</dbReference>
<dbReference type="PRINTS" id="PR01483">
    <property type="entry name" value="FASYNTHASE"/>
</dbReference>
<evidence type="ECO:0000256" key="14">
    <source>
        <dbReference type="ARBA" id="ARBA00022679"/>
    </source>
</evidence>
<dbReference type="EC" id="2.3.1.39" evidence="12"/>
<feature type="domain" description="Malonyl-CoA:ACP transacylase (MAT)" evidence="33">
    <location>
        <begin position="1532"/>
        <end position="1842"/>
    </location>
</feature>
<dbReference type="PANTHER" id="PTHR10982">
    <property type="entry name" value="MALONYL COA-ACYL CARRIER PROTEIN TRANSACYLASE"/>
    <property type="match status" value="1"/>
</dbReference>
<dbReference type="Pfam" id="PF08354">
    <property type="entry name" value="Fas1-AflB-like_hel"/>
    <property type="match status" value="1"/>
</dbReference>
<dbReference type="InterPro" id="IPR029069">
    <property type="entry name" value="HotDog_dom_sf"/>
</dbReference>
<dbReference type="GO" id="GO:0016297">
    <property type="term" value="F:fatty acyl-[ACP] hydrolase activity"/>
    <property type="evidence" value="ECO:0007669"/>
    <property type="project" value="UniProtKB-EC"/>
</dbReference>
<evidence type="ECO:0000256" key="30">
    <source>
        <dbReference type="ARBA" id="ARBA00048835"/>
    </source>
</evidence>
<dbReference type="GeneID" id="71994154"/>
<dbReference type="Gene3D" id="1.10.630.10">
    <property type="entry name" value="Cytochrome P450"/>
    <property type="match status" value="1"/>
</dbReference>
<dbReference type="InterPro" id="IPR002539">
    <property type="entry name" value="MaoC-like_dom"/>
</dbReference>
<keyword evidence="20" id="KW-0560">Oxidoreductase</keyword>
<dbReference type="GO" id="GO:0005835">
    <property type="term" value="C:fatty acid synthase complex"/>
    <property type="evidence" value="ECO:0007669"/>
    <property type="project" value="InterPro"/>
</dbReference>
<comment type="catalytic activity">
    <reaction evidence="29">
        <text>a 2,3-saturated acyl-[ACP] + NAD(+) = a (2E)-enoyl-[ACP] + NADH + H(+)</text>
        <dbReference type="Rhea" id="RHEA:10240"/>
        <dbReference type="Rhea" id="RHEA-COMP:9925"/>
        <dbReference type="Rhea" id="RHEA-COMP:9926"/>
        <dbReference type="ChEBI" id="CHEBI:15378"/>
        <dbReference type="ChEBI" id="CHEBI:57540"/>
        <dbReference type="ChEBI" id="CHEBI:57945"/>
        <dbReference type="ChEBI" id="CHEBI:78784"/>
        <dbReference type="ChEBI" id="CHEBI:78785"/>
        <dbReference type="EC" id="1.3.1.9"/>
    </reaction>
</comment>
<dbReference type="InterPro" id="IPR003965">
    <property type="entry name" value="Fatty_acid_synthase"/>
</dbReference>
<dbReference type="GO" id="GO:0004497">
    <property type="term" value="F:monooxygenase activity"/>
    <property type="evidence" value="ECO:0007669"/>
    <property type="project" value="UniProtKB-KW"/>
</dbReference>
<gene>
    <name evidence="34" type="ORF">CLAFUR5_14276</name>
</gene>
<evidence type="ECO:0000256" key="5">
    <source>
        <dbReference type="ARBA" id="ARBA00010009"/>
    </source>
</evidence>
<dbReference type="Pfam" id="PF01575">
    <property type="entry name" value="MaoC_dehydratas"/>
    <property type="match status" value="1"/>
</dbReference>
<dbReference type="GO" id="GO:0004313">
    <property type="term" value="F:[acyl-carrier-protein] S-acetyltransferase activity"/>
    <property type="evidence" value="ECO:0007669"/>
    <property type="project" value="UniProtKB-EC"/>
</dbReference>